<protein>
    <submittedName>
        <fullName evidence="2">Uncharacterized protein</fullName>
    </submittedName>
</protein>
<accession>A0AAD5MBG2</accession>
<dbReference type="Proteomes" id="UP001209570">
    <property type="component" value="Unassembled WGS sequence"/>
</dbReference>
<gene>
    <name evidence="2" type="ORF">P43SY_008464</name>
</gene>
<evidence type="ECO:0000313" key="2">
    <source>
        <dbReference type="EMBL" id="KAJ0409592.1"/>
    </source>
</evidence>
<dbReference type="EMBL" id="JAKCXM010000003">
    <property type="protein sequence ID" value="KAJ0409592.1"/>
    <property type="molecule type" value="Genomic_DNA"/>
</dbReference>
<proteinExistence type="predicted"/>
<sequence length="343" mass="36727">MADVAHEHDSSTDDGDGDGGRRSPLLRATPFEDAVRDALATVSGRSAARAAAVGPPASKTARRRAPAVCRKSSPAWLSTRPIAEQDRSQRRAPGGRLVCRKSRSLLAPAPSWGNQASQRGRRVDDSWLSTSEDEEADKEDDEEEEEEERSKRLRRAEWAESRHEDAKPKAPDAVPLEQIQAQEAELARLRAERALARSVAVASIADEVSAGKGAVDLCSSSDEDGVAASGVGESTSSFRLQPSAIDRAEASSPLQADPTFKYLSINELQVNELQVNERQGDNDAVEMPRRKASARVSFNSARLAADVPAVPTNVLSCISAGKPFTSLAEPPLTDFGLGAYGSM</sequence>
<dbReference type="AlphaFoldDB" id="A0AAD5MBG2"/>
<keyword evidence="3" id="KW-1185">Reference proteome</keyword>
<feature type="compositionally biased region" description="Low complexity" evidence="1">
    <location>
        <begin position="42"/>
        <end position="57"/>
    </location>
</feature>
<name>A0AAD5MBG2_PYTIN</name>
<feature type="region of interest" description="Disordered" evidence="1">
    <location>
        <begin position="1"/>
        <end position="173"/>
    </location>
</feature>
<feature type="compositionally biased region" description="Basic and acidic residues" evidence="1">
    <location>
        <begin position="155"/>
        <end position="170"/>
    </location>
</feature>
<reference evidence="2" key="1">
    <citation type="submission" date="2021-12" db="EMBL/GenBank/DDBJ databases">
        <title>Prjna785345.</title>
        <authorList>
            <person name="Rujirawat T."/>
            <person name="Krajaejun T."/>
        </authorList>
    </citation>
    <scope>NUCLEOTIDE SEQUENCE</scope>
    <source>
        <strain evidence="2">Pi057C3</strain>
    </source>
</reference>
<evidence type="ECO:0000313" key="3">
    <source>
        <dbReference type="Proteomes" id="UP001209570"/>
    </source>
</evidence>
<evidence type="ECO:0000256" key="1">
    <source>
        <dbReference type="SAM" id="MobiDB-lite"/>
    </source>
</evidence>
<comment type="caution">
    <text evidence="2">The sequence shown here is derived from an EMBL/GenBank/DDBJ whole genome shotgun (WGS) entry which is preliminary data.</text>
</comment>
<feature type="compositionally biased region" description="Acidic residues" evidence="1">
    <location>
        <begin position="131"/>
        <end position="147"/>
    </location>
</feature>
<feature type="compositionally biased region" description="Basic and acidic residues" evidence="1">
    <location>
        <begin position="1"/>
        <end position="11"/>
    </location>
</feature>
<organism evidence="2 3">
    <name type="scientific">Pythium insidiosum</name>
    <name type="common">Pythiosis disease agent</name>
    <dbReference type="NCBI Taxonomy" id="114742"/>
    <lineage>
        <taxon>Eukaryota</taxon>
        <taxon>Sar</taxon>
        <taxon>Stramenopiles</taxon>
        <taxon>Oomycota</taxon>
        <taxon>Peronosporomycetes</taxon>
        <taxon>Pythiales</taxon>
        <taxon>Pythiaceae</taxon>
        <taxon>Pythium</taxon>
    </lineage>
</organism>